<evidence type="ECO:0000313" key="2">
    <source>
        <dbReference type="EMBL" id="MDT0399976.1"/>
    </source>
</evidence>
<comment type="caution">
    <text evidence="2">The sequence shown here is derived from an EMBL/GenBank/DDBJ whole genome shotgun (WGS) entry which is preliminary data.</text>
</comment>
<name>A0ABU2Q7D7_9ACTN</name>
<gene>
    <name evidence="2" type="ORF">RM705_35540</name>
</gene>
<organism evidence="2 3">
    <name type="scientific">Streptomyces edwardsiae</name>
    <dbReference type="NCBI Taxonomy" id="3075527"/>
    <lineage>
        <taxon>Bacteria</taxon>
        <taxon>Bacillati</taxon>
        <taxon>Actinomycetota</taxon>
        <taxon>Actinomycetes</taxon>
        <taxon>Kitasatosporales</taxon>
        <taxon>Streptomycetaceae</taxon>
        <taxon>Streptomyces</taxon>
    </lineage>
</organism>
<reference evidence="3" key="1">
    <citation type="submission" date="2023-07" db="EMBL/GenBank/DDBJ databases">
        <title>30 novel species of actinomycetes from the DSMZ collection.</title>
        <authorList>
            <person name="Nouioui I."/>
        </authorList>
    </citation>
    <scope>NUCLEOTIDE SEQUENCE [LARGE SCALE GENOMIC DNA]</scope>
    <source>
        <strain evidence="3">DSM 41636</strain>
    </source>
</reference>
<keyword evidence="1" id="KW-1133">Transmembrane helix</keyword>
<evidence type="ECO:0000313" key="3">
    <source>
        <dbReference type="Proteomes" id="UP001183881"/>
    </source>
</evidence>
<dbReference type="Proteomes" id="UP001183881">
    <property type="component" value="Unassembled WGS sequence"/>
</dbReference>
<sequence length="70" mass="7676">MSNHSAAPAHSDNPSHKGIARVIRVAAIPIILAWVVLVVVLNALVPQLEVVGHEHAVSLSPPRTHRPWWR</sequence>
<evidence type="ECO:0000256" key="1">
    <source>
        <dbReference type="SAM" id="Phobius"/>
    </source>
</evidence>
<keyword evidence="1" id="KW-0472">Membrane</keyword>
<keyword evidence="1" id="KW-0812">Transmembrane</keyword>
<feature type="transmembrane region" description="Helical" evidence="1">
    <location>
        <begin position="25"/>
        <end position="45"/>
    </location>
</feature>
<dbReference type="EMBL" id="JAVRFA010000241">
    <property type="protein sequence ID" value="MDT0399976.1"/>
    <property type="molecule type" value="Genomic_DNA"/>
</dbReference>
<dbReference type="RefSeq" id="WP_311649503.1">
    <property type="nucleotide sequence ID" value="NZ_JAVRFA010000241.1"/>
</dbReference>
<accession>A0ABU2Q7D7</accession>
<keyword evidence="3" id="KW-1185">Reference proteome</keyword>
<proteinExistence type="predicted"/>
<protein>
    <submittedName>
        <fullName evidence="2">Uncharacterized protein</fullName>
    </submittedName>
</protein>